<evidence type="ECO:0000256" key="1">
    <source>
        <dbReference type="SAM" id="Phobius"/>
    </source>
</evidence>
<name>A0ABV7BK47_9GAMM</name>
<feature type="transmembrane region" description="Helical" evidence="1">
    <location>
        <begin position="42"/>
        <end position="59"/>
    </location>
</feature>
<protein>
    <submittedName>
        <fullName evidence="2">Protein YgfX</fullName>
    </submittedName>
</protein>
<proteinExistence type="predicted"/>
<keyword evidence="1" id="KW-1133">Transmembrane helix</keyword>
<accession>A0ABV7BK47</accession>
<sequence length="138" mass="16745">MSTVNLTNYTCFKLKPSQYRQVFQFFCGLIITILIYQTLSLWLWLLCLIALGFSLFVFNQRPYVEQFEQLDKQIWSIKFYKNQDIEQFEIIKMVDHIFYIVVYYKTTLKQNKPKNLVLWQDQMSVKSWKMLKTRAKLG</sequence>
<comment type="caution">
    <text evidence="2">The sequence shown here is derived from an EMBL/GenBank/DDBJ whole genome shotgun (WGS) entry which is preliminary data.</text>
</comment>
<reference evidence="3" key="1">
    <citation type="journal article" date="2019" name="Int. J. Syst. Evol. Microbiol.">
        <title>The Global Catalogue of Microorganisms (GCM) 10K type strain sequencing project: providing services to taxonomists for standard genome sequencing and annotation.</title>
        <authorList>
            <consortium name="The Broad Institute Genomics Platform"/>
            <consortium name="The Broad Institute Genome Sequencing Center for Infectious Disease"/>
            <person name="Wu L."/>
            <person name="Ma J."/>
        </authorList>
    </citation>
    <scope>NUCLEOTIDE SEQUENCE [LARGE SCALE GENOMIC DNA]</scope>
    <source>
        <strain evidence="3">KCTC 62575</strain>
    </source>
</reference>
<keyword evidence="1" id="KW-0812">Transmembrane</keyword>
<keyword evidence="1" id="KW-0472">Membrane</keyword>
<organism evidence="2 3">
    <name type="scientific">Acinetobacter sichuanensis</name>
    <dbReference type="NCBI Taxonomy" id="2136183"/>
    <lineage>
        <taxon>Bacteria</taxon>
        <taxon>Pseudomonadati</taxon>
        <taxon>Pseudomonadota</taxon>
        <taxon>Gammaproteobacteria</taxon>
        <taxon>Moraxellales</taxon>
        <taxon>Moraxellaceae</taxon>
        <taxon>Acinetobacter</taxon>
    </lineage>
</organism>
<dbReference type="Proteomes" id="UP001595455">
    <property type="component" value="Unassembled WGS sequence"/>
</dbReference>
<keyword evidence="3" id="KW-1185">Reference proteome</keyword>
<feature type="transmembrane region" description="Helical" evidence="1">
    <location>
        <begin position="21"/>
        <end position="36"/>
    </location>
</feature>
<dbReference type="EMBL" id="JBHRSF010000102">
    <property type="protein sequence ID" value="MFC2997088.1"/>
    <property type="molecule type" value="Genomic_DNA"/>
</dbReference>
<evidence type="ECO:0000313" key="2">
    <source>
        <dbReference type="EMBL" id="MFC2997088.1"/>
    </source>
</evidence>
<evidence type="ECO:0000313" key="3">
    <source>
        <dbReference type="Proteomes" id="UP001595455"/>
    </source>
</evidence>
<gene>
    <name evidence="2" type="ORF">ACFODO_17880</name>
</gene>
<dbReference type="RefSeq" id="WP_147305713.1">
    <property type="nucleotide sequence ID" value="NZ_JBHRSF010000102.1"/>
</dbReference>